<dbReference type="PANTHER" id="PTHR11584:SF369">
    <property type="entry name" value="MITOGEN-ACTIVATED PROTEIN KINASE KINASE KINASE 19-RELATED"/>
    <property type="match status" value="1"/>
</dbReference>
<feature type="compositionally biased region" description="Polar residues" evidence="11">
    <location>
        <begin position="203"/>
        <end position="219"/>
    </location>
</feature>
<name>A0AAV5AHF0_9AGAM</name>
<feature type="region of interest" description="Disordered" evidence="11">
    <location>
        <begin position="705"/>
        <end position="777"/>
    </location>
</feature>
<keyword evidence="4" id="KW-0808">Transferase</keyword>
<feature type="region of interest" description="Disordered" evidence="11">
    <location>
        <begin position="1"/>
        <end position="60"/>
    </location>
</feature>
<feature type="compositionally biased region" description="Low complexity" evidence="11">
    <location>
        <begin position="746"/>
        <end position="755"/>
    </location>
</feature>
<comment type="catalytic activity">
    <reaction evidence="9">
        <text>L-seryl-[protein] + ATP = O-phospho-L-seryl-[protein] + ADP + H(+)</text>
        <dbReference type="Rhea" id="RHEA:17989"/>
        <dbReference type="Rhea" id="RHEA-COMP:9863"/>
        <dbReference type="Rhea" id="RHEA-COMP:11604"/>
        <dbReference type="ChEBI" id="CHEBI:15378"/>
        <dbReference type="ChEBI" id="CHEBI:29999"/>
        <dbReference type="ChEBI" id="CHEBI:30616"/>
        <dbReference type="ChEBI" id="CHEBI:83421"/>
        <dbReference type="ChEBI" id="CHEBI:456216"/>
        <dbReference type="EC" id="2.7.11.25"/>
    </reaction>
</comment>
<dbReference type="Proteomes" id="UP001050691">
    <property type="component" value="Unassembled WGS sequence"/>
</dbReference>
<dbReference type="SUPFAM" id="SSF47769">
    <property type="entry name" value="SAM/Pointed domain"/>
    <property type="match status" value="1"/>
</dbReference>
<dbReference type="Gene3D" id="3.10.20.90">
    <property type="entry name" value="Phosphatidylinositol 3-kinase Catalytic Subunit, Chain A, domain 1"/>
    <property type="match status" value="1"/>
</dbReference>
<evidence type="ECO:0000313" key="15">
    <source>
        <dbReference type="Proteomes" id="UP001050691"/>
    </source>
</evidence>
<dbReference type="InterPro" id="IPR017441">
    <property type="entry name" value="Protein_kinase_ATP_BS"/>
</dbReference>
<feature type="compositionally biased region" description="Polar residues" evidence="11">
    <location>
        <begin position="166"/>
        <end position="175"/>
    </location>
</feature>
<dbReference type="SUPFAM" id="SSF56112">
    <property type="entry name" value="Protein kinase-like (PK-like)"/>
    <property type="match status" value="1"/>
</dbReference>
<comment type="catalytic activity">
    <reaction evidence="8">
        <text>L-threonyl-[protein] + ATP = O-phospho-L-threonyl-[protein] + ADP + H(+)</text>
        <dbReference type="Rhea" id="RHEA:46608"/>
        <dbReference type="Rhea" id="RHEA-COMP:11060"/>
        <dbReference type="Rhea" id="RHEA-COMP:11605"/>
        <dbReference type="ChEBI" id="CHEBI:15378"/>
        <dbReference type="ChEBI" id="CHEBI:30013"/>
        <dbReference type="ChEBI" id="CHEBI:30616"/>
        <dbReference type="ChEBI" id="CHEBI:61977"/>
        <dbReference type="ChEBI" id="CHEBI:456216"/>
        <dbReference type="EC" id="2.7.11.25"/>
    </reaction>
</comment>
<feature type="compositionally biased region" description="Low complexity" evidence="11">
    <location>
        <begin position="358"/>
        <end position="368"/>
    </location>
</feature>
<dbReference type="PROSITE" id="PS00107">
    <property type="entry name" value="PROTEIN_KINASE_ATP"/>
    <property type="match status" value="1"/>
</dbReference>
<feature type="compositionally biased region" description="Polar residues" evidence="11">
    <location>
        <begin position="24"/>
        <end position="33"/>
    </location>
</feature>
<dbReference type="InterPro" id="IPR013761">
    <property type="entry name" value="SAM/pointed_sf"/>
</dbReference>
<keyword evidence="6" id="KW-0418">Kinase</keyword>
<feature type="compositionally biased region" description="Polar residues" evidence="11">
    <location>
        <begin position="45"/>
        <end position="60"/>
    </location>
</feature>
<dbReference type="Gene3D" id="1.10.510.10">
    <property type="entry name" value="Transferase(Phosphotransferase) domain 1"/>
    <property type="match status" value="1"/>
</dbReference>
<evidence type="ECO:0000256" key="8">
    <source>
        <dbReference type="ARBA" id="ARBA00047559"/>
    </source>
</evidence>
<dbReference type="SMART" id="SM01304">
    <property type="entry name" value="Ras_bdg_2"/>
    <property type="match status" value="1"/>
</dbReference>
<dbReference type="InterPro" id="IPR000719">
    <property type="entry name" value="Prot_kinase_dom"/>
</dbReference>
<dbReference type="Pfam" id="PF14847">
    <property type="entry name" value="Ras_bdg_2"/>
    <property type="match status" value="1"/>
</dbReference>
<evidence type="ECO:0000256" key="11">
    <source>
        <dbReference type="SAM" id="MobiDB-lite"/>
    </source>
</evidence>
<feature type="domain" description="Protein kinase" evidence="12">
    <location>
        <begin position="968"/>
        <end position="1232"/>
    </location>
</feature>
<evidence type="ECO:0000256" key="5">
    <source>
        <dbReference type="ARBA" id="ARBA00022741"/>
    </source>
</evidence>
<evidence type="ECO:0000259" key="12">
    <source>
        <dbReference type="PROSITE" id="PS50011"/>
    </source>
</evidence>
<dbReference type="InterPro" id="IPR029458">
    <property type="entry name" value="Ras-bd_By2"/>
</dbReference>
<feature type="region of interest" description="Disordered" evidence="11">
    <location>
        <begin position="200"/>
        <end position="219"/>
    </location>
</feature>
<evidence type="ECO:0000259" key="13">
    <source>
        <dbReference type="PROSITE" id="PS50105"/>
    </source>
</evidence>
<dbReference type="InterPro" id="IPR001660">
    <property type="entry name" value="SAM"/>
</dbReference>
<feature type="region of interest" description="Disordered" evidence="11">
    <location>
        <begin position="628"/>
        <end position="676"/>
    </location>
</feature>
<dbReference type="Gene3D" id="3.30.200.20">
    <property type="entry name" value="Phosphorylase Kinase, domain 1"/>
    <property type="match status" value="1"/>
</dbReference>
<feature type="region of interest" description="Disordered" evidence="11">
    <location>
        <begin position="904"/>
        <end position="961"/>
    </location>
</feature>
<feature type="region of interest" description="Disordered" evidence="11">
    <location>
        <begin position="418"/>
        <end position="452"/>
    </location>
</feature>
<dbReference type="EC" id="2.7.11.25" evidence="2"/>
<comment type="similarity">
    <text evidence="1">Belongs to the protein kinase superfamily. STE Ser/Thr protein kinase family. MAP kinase kinase kinase subfamily.</text>
</comment>
<organism evidence="14 15">
    <name type="scientific">Clathrus columnatus</name>
    <dbReference type="NCBI Taxonomy" id="1419009"/>
    <lineage>
        <taxon>Eukaryota</taxon>
        <taxon>Fungi</taxon>
        <taxon>Dikarya</taxon>
        <taxon>Basidiomycota</taxon>
        <taxon>Agaricomycotina</taxon>
        <taxon>Agaricomycetes</taxon>
        <taxon>Phallomycetidae</taxon>
        <taxon>Phallales</taxon>
        <taxon>Clathraceae</taxon>
        <taxon>Clathrus</taxon>
    </lineage>
</organism>
<keyword evidence="3" id="KW-0723">Serine/threonine-protein kinase</keyword>
<dbReference type="FunFam" id="1.10.510.10:FF:000334">
    <property type="entry name" value="Serine/threonine-protein kinase STE11"/>
    <property type="match status" value="1"/>
</dbReference>
<dbReference type="SMART" id="SM00220">
    <property type="entry name" value="S_TKc"/>
    <property type="match status" value="1"/>
</dbReference>
<feature type="compositionally biased region" description="Polar residues" evidence="11">
    <location>
        <begin position="756"/>
        <end position="777"/>
    </location>
</feature>
<evidence type="ECO:0000256" key="6">
    <source>
        <dbReference type="ARBA" id="ARBA00022777"/>
    </source>
</evidence>
<dbReference type="CDD" id="cd09534">
    <property type="entry name" value="SAM_Ste11_fungal"/>
    <property type="match status" value="1"/>
</dbReference>
<dbReference type="SMART" id="SM00454">
    <property type="entry name" value="SAM"/>
    <property type="match status" value="1"/>
</dbReference>
<dbReference type="PROSITE" id="PS00108">
    <property type="entry name" value="PROTEIN_KINASE_ST"/>
    <property type="match status" value="1"/>
</dbReference>
<feature type="compositionally biased region" description="Basic and acidic residues" evidence="11">
    <location>
        <begin position="708"/>
        <end position="721"/>
    </location>
</feature>
<evidence type="ECO:0000256" key="9">
    <source>
        <dbReference type="ARBA" id="ARBA00048329"/>
    </source>
</evidence>
<dbReference type="Pfam" id="PF00069">
    <property type="entry name" value="Pkinase"/>
    <property type="match status" value="1"/>
</dbReference>
<keyword evidence="7 10" id="KW-0067">ATP-binding</keyword>
<dbReference type="GO" id="GO:0005524">
    <property type="term" value="F:ATP binding"/>
    <property type="evidence" value="ECO:0007669"/>
    <property type="project" value="UniProtKB-UniRule"/>
</dbReference>
<dbReference type="GO" id="GO:0004709">
    <property type="term" value="F:MAP kinase kinase kinase activity"/>
    <property type="evidence" value="ECO:0007669"/>
    <property type="project" value="UniProtKB-EC"/>
</dbReference>
<reference evidence="14" key="1">
    <citation type="submission" date="2021-10" db="EMBL/GenBank/DDBJ databases">
        <title>De novo Genome Assembly of Clathrus columnatus (Basidiomycota, Fungi) Using Illumina and Nanopore Sequence Data.</title>
        <authorList>
            <person name="Ogiso-Tanaka E."/>
            <person name="Itagaki H."/>
            <person name="Hosoya T."/>
            <person name="Hosaka K."/>
        </authorList>
    </citation>
    <scope>NUCLEOTIDE SEQUENCE</scope>
    <source>
        <strain evidence="14">MO-923</strain>
    </source>
</reference>
<dbReference type="FunFam" id="3.30.200.20:FF:000387">
    <property type="entry name" value="Serine/threonine-protein kinase STE11"/>
    <property type="match status" value="1"/>
</dbReference>
<feature type="region of interest" description="Disordered" evidence="11">
    <location>
        <begin position="143"/>
        <end position="195"/>
    </location>
</feature>
<comment type="caution">
    <text evidence="14">The sequence shown here is derived from an EMBL/GenBank/DDBJ whole genome shotgun (WGS) entry which is preliminary data.</text>
</comment>
<dbReference type="PROSITE" id="PS50011">
    <property type="entry name" value="PROTEIN_KINASE_DOM"/>
    <property type="match status" value="1"/>
</dbReference>
<feature type="compositionally biased region" description="Low complexity" evidence="11">
    <location>
        <begin position="646"/>
        <end position="658"/>
    </location>
</feature>
<feature type="region of interest" description="Disordered" evidence="11">
    <location>
        <begin position="225"/>
        <end position="370"/>
    </location>
</feature>
<dbReference type="InterPro" id="IPR011009">
    <property type="entry name" value="Kinase-like_dom_sf"/>
</dbReference>
<evidence type="ECO:0000256" key="1">
    <source>
        <dbReference type="ARBA" id="ARBA00006529"/>
    </source>
</evidence>
<feature type="binding site" evidence="10">
    <location>
        <position position="997"/>
    </location>
    <ligand>
        <name>ATP</name>
        <dbReference type="ChEBI" id="CHEBI:30616"/>
    </ligand>
</feature>
<evidence type="ECO:0000313" key="14">
    <source>
        <dbReference type="EMBL" id="GJJ12118.1"/>
    </source>
</evidence>
<gene>
    <name evidence="14" type="ORF">Clacol_006359</name>
</gene>
<evidence type="ECO:0000256" key="10">
    <source>
        <dbReference type="PROSITE-ProRule" id="PRU10141"/>
    </source>
</evidence>
<proteinExistence type="inferred from homology"/>
<evidence type="ECO:0000256" key="4">
    <source>
        <dbReference type="ARBA" id="ARBA00022679"/>
    </source>
</evidence>
<accession>A0AAV5AHF0</accession>
<feature type="compositionally biased region" description="Pro residues" evidence="11">
    <location>
        <begin position="306"/>
        <end position="322"/>
    </location>
</feature>
<feature type="region of interest" description="Disordered" evidence="11">
    <location>
        <begin position="835"/>
        <end position="862"/>
    </location>
</feature>
<dbReference type="PANTHER" id="PTHR11584">
    <property type="entry name" value="SERINE/THREONINE PROTEIN KINASE"/>
    <property type="match status" value="1"/>
</dbReference>
<evidence type="ECO:0000256" key="3">
    <source>
        <dbReference type="ARBA" id="ARBA00022527"/>
    </source>
</evidence>
<evidence type="ECO:0000256" key="2">
    <source>
        <dbReference type="ARBA" id="ARBA00012406"/>
    </source>
</evidence>
<feature type="compositionally biased region" description="Polar residues" evidence="11">
    <location>
        <begin position="323"/>
        <end position="332"/>
    </location>
</feature>
<sequence length="1265" mass="138004">MSMEIPTYLDTGSPHGSTPTSPSFNVTPATRQQSHLRSKSHSRPDTPNQQPQNYQGLPSTVSLESPSGVLFADFLRQWNDVHVSRWLVENKCAQHAQTFAANDIRGDVLLDLDQSALREMGITAVGDRIKILNGVKALRAKVSSGKAAKHTQSTKDTRLLNGRLQIESQLPSDSSGPRKRIESTRPPPLQLSKAATPGLPQIIRSSGSHNPTSTVDASRSNIKSSIILPVNPGHTHTHSGSSTKDSYGMIRGLPPLPPPPGVQFPMAPRSATGTSQQQNTPINSTPGSRNLLFPQVTSGRRTPTPAGSPPPFTRDPLPPAPHQTPTLPTNGWSGEYNLPRGPSPGNMGGSRPTTGNRSSSNSPLPSHPSRARALPLQANTHGRSASASNSHPYANLQATLQPPPNSNNAVLSPIREDFLTPTSNTSTSNATNSSYTSRGLMRSSTPLSRAPMTAEDIRRKCVKFVLAEGGHSRLLNVEDKSRGAEILEFVLRKFGNAGNIIFPSNNLSDDLDSIDPNEPLIVDNWGVFLHDGSPDSPGKHLNETELILICHDEQNPAREAGLTIRRVKSRKNKDIAKYFGVNDAVAQDARTPSPIEFPTLKQSSNATDTRAVKQMNRASSISILSSLGVPDPVRTLAPPVPPLPSDSPTKPASPTPSTQGKTQGKLRNFRGHRPPSELITTHLQEYFPYTEKKILERTQRQSMMFRSGRADSIRSFSDGRRLSSRQSWLPPNEGDPNPYSSPPLPSVSLLPDSQSVRSMQSGKSMISSKSVLSGKSTLSAMSDELHSGKTTEGHDEPIQSPIPRVPVQPLLLPPVQFPTETETLSETMNKVGRRFGRTNSNASRRTSRLSIRRSTAGVDRSDTASMLTVDEITQEVESRRVSMLTESGPDVTDEGSNTAVETYAEDESTAVNEESSEIMIKQEEIVEEDMEEDEDEDEEEEEEEEGEAEAEEEHKAVTSNGGKRPIKWIRGALIGAGSFGSVYLGMDAHRGLLMAVKQVEIPTGSAPNEERKKSMLSALEREIELLKTLQHENIVQYLDSSNDSVHLNIFLEYVPGGSVATLLKNYGAFEEALVRNFVRQILQGLNYLHERDIIHRDIKGGNILVDNKGGIKISDFGISKKVEDTMLTGARVHRPSLQGSVFWMAPEVVKQTAYTIKADIWSLGCLIVEMLTGEHPWAQLTQMQAIFKIGSSAKPTVPSDISTDAEDFLHQTFELDHNKRPTATELLHDAWIVNDPANLAYVTTDTTTTNKTKVSKSVPEVTVSA</sequence>
<evidence type="ECO:0000256" key="7">
    <source>
        <dbReference type="ARBA" id="ARBA00022840"/>
    </source>
</evidence>
<feature type="domain" description="SAM" evidence="13">
    <location>
        <begin position="78"/>
        <end position="141"/>
    </location>
</feature>
<dbReference type="InterPro" id="IPR008271">
    <property type="entry name" value="Ser/Thr_kinase_AS"/>
</dbReference>
<feature type="compositionally biased region" description="Low complexity" evidence="11">
    <location>
        <begin position="11"/>
        <end position="23"/>
    </location>
</feature>
<dbReference type="Gene3D" id="1.10.150.50">
    <property type="entry name" value="Transcription Factor, Ets-1"/>
    <property type="match status" value="1"/>
</dbReference>
<keyword evidence="15" id="KW-1185">Reference proteome</keyword>
<dbReference type="Pfam" id="PF00536">
    <property type="entry name" value="SAM_1"/>
    <property type="match status" value="1"/>
</dbReference>
<feature type="compositionally biased region" description="Acidic residues" evidence="11">
    <location>
        <begin position="925"/>
        <end position="951"/>
    </location>
</feature>
<feature type="compositionally biased region" description="Polar residues" evidence="11">
    <location>
        <begin position="271"/>
        <end position="288"/>
    </location>
</feature>
<feature type="compositionally biased region" description="Low complexity" evidence="11">
    <location>
        <begin position="420"/>
        <end position="437"/>
    </location>
</feature>
<keyword evidence="5 10" id="KW-0547">Nucleotide-binding</keyword>
<dbReference type="EMBL" id="BPWL01000007">
    <property type="protein sequence ID" value="GJJ12118.1"/>
    <property type="molecule type" value="Genomic_DNA"/>
</dbReference>
<dbReference type="AlphaFoldDB" id="A0AAV5AHF0"/>
<dbReference type="PROSITE" id="PS50105">
    <property type="entry name" value="SAM_DOMAIN"/>
    <property type="match status" value="1"/>
</dbReference>
<protein>
    <recommendedName>
        <fullName evidence="2">mitogen-activated protein kinase kinase kinase</fullName>
        <ecNumber evidence="2">2.7.11.25</ecNumber>
    </recommendedName>
</protein>